<proteinExistence type="predicted"/>
<organism evidence="2 3">
    <name type="scientific">Steroidobacter gossypii</name>
    <dbReference type="NCBI Taxonomy" id="2805490"/>
    <lineage>
        <taxon>Bacteria</taxon>
        <taxon>Pseudomonadati</taxon>
        <taxon>Pseudomonadota</taxon>
        <taxon>Gammaproteobacteria</taxon>
        <taxon>Steroidobacterales</taxon>
        <taxon>Steroidobacteraceae</taxon>
        <taxon>Steroidobacter</taxon>
    </lineage>
</organism>
<comment type="caution">
    <text evidence="2">The sequence shown here is derived from an EMBL/GenBank/DDBJ whole genome shotgun (WGS) entry which is preliminary data.</text>
</comment>
<sequence>MSSISIRAVILASLAVLGVDIVSSLLLTTMFGGPGFGSGLSEEEIRRAYQVLLQDVRYLTFGLILGTASTVLGGYLAARLARTMPYFNALAFGVLALLISAIGSGDVPTWFKLIGLLLTLPAALLGGHLAKQQMSRPVA</sequence>
<dbReference type="RefSeq" id="WP_203170190.1">
    <property type="nucleotide sequence ID" value="NZ_JAEVLS010000006.1"/>
</dbReference>
<protein>
    <submittedName>
        <fullName evidence="2">Uncharacterized protein</fullName>
    </submittedName>
</protein>
<name>A0ABS1X4C7_9GAMM</name>
<keyword evidence="1" id="KW-0812">Transmembrane</keyword>
<evidence type="ECO:0000313" key="3">
    <source>
        <dbReference type="Proteomes" id="UP000661077"/>
    </source>
</evidence>
<keyword evidence="1" id="KW-0472">Membrane</keyword>
<dbReference type="EMBL" id="JAEVLS010000006">
    <property type="protein sequence ID" value="MBM0108083.1"/>
    <property type="molecule type" value="Genomic_DNA"/>
</dbReference>
<dbReference type="Proteomes" id="UP000661077">
    <property type="component" value="Unassembled WGS sequence"/>
</dbReference>
<keyword evidence="3" id="KW-1185">Reference proteome</keyword>
<keyword evidence="1" id="KW-1133">Transmembrane helix</keyword>
<feature type="transmembrane region" description="Helical" evidence="1">
    <location>
        <begin position="85"/>
        <end position="104"/>
    </location>
</feature>
<reference evidence="2 3" key="1">
    <citation type="journal article" date="2021" name="Int. J. Syst. Evol. Microbiol.">
        <title>Steroidobacter gossypii sp. nov., isolated from soil of cotton cropping field.</title>
        <authorList>
            <person name="Huang R."/>
            <person name="Yang S."/>
            <person name="Zhen C."/>
            <person name="Liu W."/>
        </authorList>
    </citation>
    <scope>NUCLEOTIDE SEQUENCE [LARGE SCALE GENOMIC DNA]</scope>
    <source>
        <strain evidence="2 3">S1-65</strain>
    </source>
</reference>
<feature type="transmembrane region" description="Helical" evidence="1">
    <location>
        <begin position="58"/>
        <end position="78"/>
    </location>
</feature>
<evidence type="ECO:0000256" key="1">
    <source>
        <dbReference type="SAM" id="Phobius"/>
    </source>
</evidence>
<evidence type="ECO:0000313" key="2">
    <source>
        <dbReference type="EMBL" id="MBM0108083.1"/>
    </source>
</evidence>
<accession>A0ABS1X4C7</accession>
<feature type="transmembrane region" description="Helical" evidence="1">
    <location>
        <begin position="110"/>
        <end position="130"/>
    </location>
</feature>
<gene>
    <name evidence="2" type="ORF">JM946_25410</name>
</gene>